<dbReference type="InterPro" id="IPR001905">
    <property type="entry name" value="Ammonium_transpt"/>
</dbReference>
<evidence type="ECO:0000313" key="12">
    <source>
        <dbReference type="EMBL" id="GAA5171720.1"/>
    </source>
</evidence>
<sequence>MSPARSSTKRFITAFLFLIAFQFSSALAAEVNSRIGFNAGSADLTPAALDALKRIVATQVWSEGGNLTLTTSPDADEKPESGLSTQRNTNVIEALRMAGITPARIVLVSAPASDASGSINLEISTADASPAAPAVAAPAPGTAAPVAPFTTTSDKLNSGDTAWMMTSMALVLLMTIPGLALFYAGMVRKKNALATMMQSLVITALVTLLWWLCAYSLAFTPGSSMIGGMSRALFEGMLFKKSSGELSVSHLATTIPESVYAMYQLTFAIITPALICGAFAERIKFSALICFMCLWSLLVYAPIAHWVWEPGGWLAAMGALDFAGGTVVHVNAGAAALACAIVIGPRVGYGQRSMAPHNLTLTLTGAALLWVGWFGFNAGSAVAADGRAGMAMLTTQLATASAALAWSIVEWGFRGKTSALGIASGAVAGLVAITPASGFVDSGASVIIGAAGGVACYLASTLGKRLTGLDDSLDAFGVHCTGGVVGALLTGVFASQTIGGVTGDLATQAIAVGATLVYSFVVSFIILKLLQFTIGLRVSADQEEEGLDISLHGEQIQ</sequence>
<feature type="signal peptide" evidence="10">
    <location>
        <begin position="1"/>
        <end position="28"/>
    </location>
</feature>
<keyword evidence="7 8" id="KW-0924">Ammonia transport</keyword>
<proteinExistence type="inferred from homology"/>
<organism evidence="12 13">
    <name type="scientific">Viridibacterium curvum</name>
    <dbReference type="NCBI Taxonomy" id="1101404"/>
    <lineage>
        <taxon>Bacteria</taxon>
        <taxon>Pseudomonadati</taxon>
        <taxon>Pseudomonadota</taxon>
        <taxon>Betaproteobacteria</taxon>
        <taxon>Rhodocyclales</taxon>
        <taxon>Rhodocyclaceae</taxon>
        <taxon>Viridibacterium</taxon>
    </lineage>
</organism>
<dbReference type="Proteomes" id="UP001500547">
    <property type="component" value="Unassembled WGS sequence"/>
</dbReference>
<evidence type="ECO:0000256" key="3">
    <source>
        <dbReference type="ARBA" id="ARBA00022448"/>
    </source>
</evidence>
<keyword evidence="10" id="KW-0732">Signal</keyword>
<feature type="domain" description="Ammonium transporter AmtB-like" evidence="11">
    <location>
        <begin position="162"/>
        <end position="555"/>
    </location>
</feature>
<comment type="caution">
    <text evidence="12">The sequence shown here is derived from an EMBL/GenBank/DDBJ whole genome shotgun (WGS) entry which is preliminary data.</text>
</comment>
<evidence type="ECO:0000259" key="11">
    <source>
        <dbReference type="Pfam" id="PF00909"/>
    </source>
</evidence>
<feature type="transmembrane region" description="Helical" evidence="8">
    <location>
        <begin position="199"/>
        <end position="219"/>
    </location>
</feature>
<feature type="transmembrane region" description="Helical" evidence="8">
    <location>
        <begin position="359"/>
        <end position="376"/>
    </location>
</feature>
<name>A0ABP9R4L6_9RHOO</name>
<comment type="similarity">
    <text evidence="2 8">Belongs to the ammonia transporter channel (TC 1.A.11.2) family.</text>
</comment>
<feature type="transmembrane region" description="Helical" evidence="8">
    <location>
        <begin position="475"/>
        <end position="494"/>
    </location>
</feature>
<feature type="transmembrane region" description="Helical" evidence="8">
    <location>
        <begin position="506"/>
        <end position="527"/>
    </location>
</feature>
<gene>
    <name evidence="12" type="ORF">GCM10025770_36780</name>
</gene>
<feature type="transmembrane region" description="Helical" evidence="8">
    <location>
        <begin position="162"/>
        <end position="187"/>
    </location>
</feature>
<feature type="transmembrane region" description="Helical" evidence="8">
    <location>
        <begin position="328"/>
        <end position="347"/>
    </location>
</feature>
<dbReference type="InterPro" id="IPR018047">
    <property type="entry name" value="Ammonium_transpt_CS"/>
</dbReference>
<feature type="transmembrane region" description="Helical" evidence="8">
    <location>
        <begin position="388"/>
        <end position="408"/>
    </location>
</feature>
<feature type="chain" id="PRO_5045196385" description="Ammonium transporter" evidence="10">
    <location>
        <begin position="29"/>
        <end position="557"/>
    </location>
</feature>
<feature type="region of interest" description="Disordered" evidence="9">
    <location>
        <begin position="66"/>
        <end position="86"/>
    </location>
</feature>
<keyword evidence="4 8" id="KW-0812">Transmembrane</keyword>
<evidence type="ECO:0000256" key="8">
    <source>
        <dbReference type="RuleBase" id="RU362002"/>
    </source>
</evidence>
<dbReference type="InterPro" id="IPR024041">
    <property type="entry name" value="NH4_transpt_AmtB-like_dom"/>
</dbReference>
<accession>A0ABP9R4L6</accession>
<evidence type="ECO:0000313" key="13">
    <source>
        <dbReference type="Proteomes" id="UP001500547"/>
    </source>
</evidence>
<dbReference type="NCBIfam" id="TIGR00836">
    <property type="entry name" value="amt"/>
    <property type="match status" value="1"/>
</dbReference>
<dbReference type="InterPro" id="IPR036737">
    <property type="entry name" value="OmpA-like_sf"/>
</dbReference>
<reference evidence="13" key="1">
    <citation type="journal article" date="2019" name="Int. J. Syst. Evol. Microbiol.">
        <title>The Global Catalogue of Microorganisms (GCM) 10K type strain sequencing project: providing services to taxonomists for standard genome sequencing and annotation.</title>
        <authorList>
            <consortium name="The Broad Institute Genomics Platform"/>
            <consortium name="The Broad Institute Genome Sequencing Center for Infectious Disease"/>
            <person name="Wu L."/>
            <person name="Ma J."/>
        </authorList>
    </citation>
    <scope>NUCLEOTIDE SEQUENCE [LARGE SCALE GENOMIC DNA]</scope>
    <source>
        <strain evidence="13">JCM 18715</strain>
    </source>
</reference>
<evidence type="ECO:0000256" key="1">
    <source>
        <dbReference type="ARBA" id="ARBA00004141"/>
    </source>
</evidence>
<dbReference type="PANTHER" id="PTHR43029">
    <property type="entry name" value="AMMONIUM TRANSPORTER MEP2"/>
    <property type="match status" value="1"/>
</dbReference>
<evidence type="ECO:0000256" key="2">
    <source>
        <dbReference type="ARBA" id="ARBA00005887"/>
    </source>
</evidence>
<comment type="subcellular location">
    <subcellularLocation>
        <location evidence="8">Cell membrane</location>
        <topology evidence="8">Multi-pass membrane protein</topology>
    </subcellularLocation>
    <subcellularLocation>
        <location evidence="1">Membrane</location>
        <topology evidence="1">Multi-pass membrane protein</topology>
    </subcellularLocation>
</comment>
<dbReference type="PANTHER" id="PTHR43029:SF10">
    <property type="entry name" value="AMMONIUM TRANSPORTER MEP2"/>
    <property type="match status" value="1"/>
</dbReference>
<keyword evidence="6 8" id="KW-0472">Membrane</keyword>
<feature type="transmembrane region" description="Helical" evidence="8">
    <location>
        <begin position="446"/>
        <end position="463"/>
    </location>
</feature>
<dbReference type="PROSITE" id="PS01219">
    <property type="entry name" value="AMMONIUM_TRANSP"/>
    <property type="match status" value="1"/>
</dbReference>
<keyword evidence="13" id="KW-1185">Reference proteome</keyword>
<keyword evidence="5 8" id="KW-1133">Transmembrane helix</keyword>
<dbReference type="SUPFAM" id="SSF103088">
    <property type="entry name" value="OmpA-like"/>
    <property type="match status" value="1"/>
</dbReference>
<feature type="transmembrane region" description="Helical" evidence="8">
    <location>
        <begin position="287"/>
        <end position="308"/>
    </location>
</feature>
<dbReference type="InterPro" id="IPR029020">
    <property type="entry name" value="Ammonium/urea_transptr"/>
</dbReference>
<dbReference type="Gene3D" id="1.10.3430.10">
    <property type="entry name" value="Ammonium transporter AmtB like domains"/>
    <property type="match status" value="1"/>
</dbReference>
<evidence type="ECO:0000256" key="6">
    <source>
        <dbReference type="ARBA" id="ARBA00023136"/>
    </source>
</evidence>
<protein>
    <recommendedName>
        <fullName evidence="8">Ammonium transporter</fullName>
    </recommendedName>
</protein>
<dbReference type="Pfam" id="PF00909">
    <property type="entry name" value="Ammonium_transp"/>
    <property type="match status" value="1"/>
</dbReference>
<keyword evidence="3 8" id="KW-0813">Transport</keyword>
<feature type="transmembrane region" description="Helical" evidence="8">
    <location>
        <begin position="260"/>
        <end position="280"/>
    </location>
</feature>
<evidence type="ECO:0000256" key="5">
    <source>
        <dbReference type="ARBA" id="ARBA00022989"/>
    </source>
</evidence>
<evidence type="ECO:0000256" key="10">
    <source>
        <dbReference type="SAM" id="SignalP"/>
    </source>
</evidence>
<dbReference type="EMBL" id="BAABLD010000017">
    <property type="protein sequence ID" value="GAA5171720.1"/>
    <property type="molecule type" value="Genomic_DNA"/>
</dbReference>
<feature type="transmembrane region" description="Helical" evidence="8">
    <location>
        <begin position="420"/>
        <end position="440"/>
    </location>
</feature>
<evidence type="ECO:0000256" key="7">
    <source>
        <dbReference type="ARBA" id="ARBA00023177"/>
    </source>
</evidence>
<dbReference type="SUPFAM" id="SSF111352">
    <property type="entry name" value="Ammonium transporter"/>
    <property type="match status" value="1"/>
</dbReference>
<evidence type="ECO:0000256" key="9">
    <source>
        <dbReference type="SAM" id="MobiDB-lite"/>
    </source>
</evidence>
<dbReference type="RefSeq" id="WP_345534572.1">
    <property type="nucleotide sequence ID" value="NZ_BAABLD010000017.1"/>
</dbReference>
<evidence type="ECO:0000256" key="4">
    <source>
        <dbReference type="ARBA" id="ARBA00022692"/>
    </source>
</evidence>